<dbReference type="GO" id="GO:0006154">
    <property type="term" value="P:adenosine catabolic process"/>
    <property type="evidence" value="ECO:0007669"/>
    <property type="project" value="TreeGrafter"/>
</dbReference>
<evidence type="ECO:0000256" key="3">
    <source>
        <dbReference type="ARBA" id="ARBA00012784"/>
    </source>
</evidence>
<dbReference type="InterPro" id="IPR006650">
    <property type="entry name" value="A/AMP_deam_AS"/>
</dbReference>
<protein>
    <recommendedName>
        <fullName evidence="3">adenosine deaminase</fullName>
        <ecNumber evidence="3">3.5.4.4</ecNumber>
    </recommendedName>
</protein>
<evidence type="ECO:0000259" key="7">
    <source>
        <dbReference type="Pfam" id="PF00962"/>
    </source>
</evidence>
<proteinExistence type="inferred from homology"/>
<dbReference type="GO" id="GO:0004000">
    <property type="term" value="F:adenosine deaminase activity"/>
    <property type="evidence" value="ECO:0007669"/>
    <property type="project" value="TreeGrafter"/>
</dbReference>
<dbReference type="GO" id="GO:0046103">
    <property type="term" value="P:inosine biosynthetic process"/>
    <property type="evidence" value="ECO:0007669"/>
    <property type="project" value="TreeGrafter"/>
</dbReference>
<evidence type="ECO:0000256" key="5">
    <source>
        <dbReference type="ARBA" id="ARBA00022801"/>
    </source>
</evidence>
<dbReference type="EC" id="3.5.4.4" evidence="3"/>
<dbReference type="InterPro" id="IPR001365">
    <property type="entry name" value="A_deaminase_dom"/>
</dbReference>
<dbReference type="PANTHER" id="PTHR11409:SF43">
    <property type="entry name" value="ADENOSINE DEAMINASE"/>
    <property type="match status" value="1"/>
</dbReference>
<sequence>MAHLDLLKGCELHIHTGGGLYADDLLELGKDFYKEINWELFIKGFEETFGVRPDPIELYEDALHGGESGRQRFLHHYVYGHADAGDFARFQAKFNFLICVYRHWRQELQREDEVLRQVVERHRREGIDYIEYRGMASIGPDEPEAFIAYHRRHAQTLRNASGNGMTARYAISLPRWAPLESYNLVLQLLEESPELQSTIVGVDFCFFEEGYPPSTVKPFFEKLAQENQQHPERALEVLYHVGESFFDKSLESAVRWCHDIAEMGARRLGHAIALGLDPTVAVARRPHAHETELVSERLAQIEYDVVHRDALTAYGIPIRASALEREWEQLQHRAPSDTVTRPYSPERLHQVRRRQDYALDCLTKLGTVIETCPTSNLRIGGVPSPAHHPVHRFLRSGINLAIGADDPGILNSPLSEEVDWVLDQTHLSAGELVDRLGDPRRFRLGTHRPGAGGSGG</sequence>
<dbReference type="InterPro" id="IPR006330">
    <property type="entry name" value="Ado/ade_deaminase"/>
</dbReference>
<dbReference type="PANTHER" id="PTHR11409">
    <property type="entry name" value="ADENOSINE DEAMINASE"/>
    <property type="match status" value="1"/>
</dbReference>
<dbReference type="GO" id="GO:0046872">
    <property type="term" value="F:metal ion binding"/>
    <property type="evidence" value="ECO:0007669"/>
    <property type="project" value="UniProtKB-KW"/>
</dbReference>
<name>W4M984_9BACT</name>
<comment type="similarity">
    <text evidence="2">Belongs to the metallo-dependent hydrolases superfamily. Adenosine and AMP deaminases family.</text>
</comment>
<feature type="domain" description="Adenosine deaminase" evidence="7">
    <location>
        <begin position="349"/>
        <end position="432"/>
    </location>
</feature>
<keyword evidence="5" id="KW-0378">Hydrolase</keyword>
<dbReference type="SUPFAM" id="SSF51556">
    <property type="entry name" value="Metallo-dependent hydrolases"/>
    <property type="match status" value="1"/>
</dbReference>
<evidence type="ECO:0000313" key="8">
    <source>
        <dbReference type="EMBL" id="ETX06745.1"/>
    </source>
</evidence>
<organism evidence="8 9">
    <name type="scientific">Candidatus Entotheonella gemina</name>
    <dbReference type="NCBI Taxonomy" id="1429439"/>
    <lineage>
        <taxon>Bacteria</taxon>
        <taxon>Pseudomonadati</taxon>
        <taxon>Nitrospinota/Tectimicrobiota group</taxon>
        <taxon>Candidatus Tectimicrobiota</taxon>
        <taxon>Candidatus Entotheonellia</taxon>
        <taxon>Candidatus Entotheonellales</taxon>
        <taxon>Candidatus Entotheonellaceae</taxon>
        <taxon>Candidatus Entotheonella</taxon>
    </lineage>
</organism>
<reference evidence="8 9" key="1">
    <citation type="journal article" date="2014" name="Nature">
        <title>An environmental bacterial taxon with a large and distinct metabolic repertoire.</title>
        <authorList>
            <person name="Wilson M.C."/>
            <person name="Mori T."/>
            <person name="Ruckert C."/>
            <person name="Uria A.R."/>
            <person name="Helf M.J."/>
            <person name="Takada K."/>
            <person name="Gernert C."/>
            <person name="Steffens U.A."/>
            <person name="Heycke N."/>
            <person name="Schmitt S."/>
            <person name="Rinke C."/>
            <person name="Helfrich E.J."/>
            <person name="Brachmann A.O."/>
            <person name="Gurgui C."/>
            <person name="Wakimoto T."/>
            <person name="Kracht M."/>
            <person name="Crusemann M."/>
            <person name="Hentschel U."/>
            <person name="Abe I."/>
            <person name="Matsunaga S."/>
            <person name="Kalinowski J."/>
            <person name="Takeyama H."/>
            <person name="Piel J."/>
        </authorList>
    </citation>
    <scope>NUCLEOTIDE SEQUENCE [LARGE SCALE GENOMIC DNA]</scope>
    <source>
        <strain evidence="9">TSY2</strain>
    </source>
</reference>
<keyword evidence="9" id="KW-1185">Reference proteome</keyword>
<dbReference type="Proteomes" id="UP000019140">
    <property type="component" value="Unassembled WGS sequence"/>
</dbReference>
<evidence type="ECO:0000256" key="2">
    <source>
        <dbReference type="ARBA" id="ARBA00006676"/>
    </source>
</evidence>
<dbReference type="GO" id="GO:0005829">
    <property type="term" value="C:cytosol"/>
    <property type="evidence" value="ECO:0007669"/>
    <property type="project" value="TreeGrafter"/>
</dbReference>
<evidence type="ECO:0000313" key="9">
    <source>
        <dbReference type="Proteomes" id="UP000019140"/>
    </source>
</evidence>
<dbReference type="EMBL" id="AZHX01000613">
    <property type="protein sequence ID" value="ETX06745.1"/>
    <property type="molecule type" value="Genomic_DNA"/>
</dbReference>
<dbReference type="GO" id="GO:0009168">
    <property type="term" value="P:purine ribonucleoside monophosphate biosynthetic process"/>
    <property type="evidence" value="ECO:0007669"/>
    <property type="project" value="InterPro"/>
</dbReference>
<keyword evidence="4" id="KW-0479">Metal-binding</keyword>
<gene>
    <name evidence="8" type="ORF">ETSY2_15265</name>
</gene>
<dbReference type="AlphaFoldDB" id="W4M984"/>
<dbReference type="PROSITE" id="PS00485">
    <property type="entry name" value="A_DEAMINASE"/>
    <property type="match status" value="1"/>
</dbReference>
<accession>W4M984</accession>
<dbReference type="GO" id="GO:0043103">
    <property type="term" value="P:hypoxanthine salvage"/>
    <property type="evidence" value="ECO:0007669"/>
    <property type="project" value="TreeGrafter"/>
</dbReference>
<comment type="caution">
    <text evidence="8">The sequence shown here is derived from an EMBL/GenBank/DDBJ whole genome shotgun (WGS) entry which is preliminary data.</text>
</comment>
<dbReference type="PATRIC" id="fig|1429439.4.peg.2596"/>
<dbReference type="Gene3D" id="3.20.20.140">
    <property type="entry name" value="Metal-dependent hydrolases"/>
    <property type="match status" value="1"/>
</dbReference>
<dbReference type="HOGENOM" id="CLU_620808_0_0_7"/>
<evidence type="ECO:0000256" key="4">
    <source>
        <dbReference type="ARBA" id="ARBA00022723"/>
    </source>
</evidence>
<evidence type="ECO:0000256" key="6">
    <source>
        <dbReference type="ARBA" id="ARBA00022833"/>
    </source>
</evidence>
<keyword evidence="6" id="KW-0862">Zinc</keyword>
<comment type="cofactor">
    <cofactor evidence="1">
        <name>Zn(2+)</name>
        <dbReference type="ChEBI" id="CHEBI:29105"/>
    </cofactor>
</comment>
<dbReference type="InterPro" id="IPR032466">
    <property type="entry name" value="Metal_Hydrolase"/>
</dbReference>
<dbReference type="Pfam" id="PF00962">
    <property type="entry name" value="A_deaminase"/>
    <property type="match status" value="1"/>
</dbReference>
<evidence type="ECO:0000256" key="1">
    <source>
        <dbReference type="ARBA" id="ARBA00001947"/>
    </source>
</evidence>